<organism evidence="1 2">
    <name type="scientific">Rhipicephalus microplus</name>
    <name type="common">Cattle tick</name>
    <name type="synonym">Boophilus microplus</name>
    <dbReference type="NCBI Taxonomy" id="6941"/>
    <lineage>
        <taxon>Eukaryota</taxon>
        <taxon>Metazoa</taxon>
        <taxon>Ecdysozoa</taxon>
        <taxon>Arthropoda</taxon>
        <taxon>Chelicerata</taxon>
        <taxon>Arachnida</taxon>
        <taxon>Acari</taxon>
        <taxon>Parasitiformes</taxon>
        <taxon>Ixodida</taxon>
        <taxon>Ixodoidea</taxon>
        <taxon>Ixodidae</taxon>
        <taxon>Rhipicephalinae</taxon>
        <taxon>Rhipicephalus</taxon>
        <taxon>Boophilus</taxon>
    </lineage>
</organism>
<accession>A0A9J6EFF5</accession>
<sequence length="308" mass="34572">MSQAPAEKAMESSLVSVEEDESYTSAAECAWLAPSDPVRAYHTSSDEDEMSKSLDASNEACCLLPEENDMSSPPAVFDKHYQAPDPPDKDMWNMCLRVNVDQRGQPYVCSDFKNGLMKLGLEHEIVGIGPLAFGKTWLVKLKTAEAVQTLANAKSIQVKGWYCAIRDPTKREIVVEVHWVPFNIPSGAMKQVFQKFGEVRKVARQEWSPIGLTVETTTRYVYLTLNVGVRVEDLPYLYDYNDRIQFLIIARGRPPLCLQCGTKRLLWETRCSSSNERCDGTRAPLDARVDGQVAMKCGKHEQPRNCTG</sequence>
<dbReference type="EMBL" id="JABSTU010000004">
    <property type="protein sequence ID" value="KAH8033195.1"/>
    <property type="molecule type" value="Genomic_DNA"/>
</dbReference>
<evidence type="ECO:0000313" key="2">
    <source>
        <dbReference type="Proteomes" id="UP000821866"/>
    </source>
</evidence>
<protein>
    <submittedName>
        <fullName evidence="1">Uncharacterized protein</fullName>
    </submittedName>
</protein>
<keyword evidence="2" id="KW-1185">Reference proteome</keyword>
<gene>
    <name evidence="1" type="ORF">HPB51_008190</name>
</gene>
<dbReference type="AlphaFoldDB" id="A0A9J6EFF5"/>
<name>A0A9J6EFF5_RHIMP</name>
<comment type="caution">
    <text evidence="1">The sequence shown here is derived from an EMBL/GenBank/DDBJ whole genome shotgun (WGS) entry which is preliminary data.</text>
</comment>
<evidence type="ECO:0000313" key="1">
    <source>
        <dbReference type="EMBL" id="KAH8033195.1"/>
    </source>
</evidence>
<reference evidence="1" key="2">
    <citation type="submission" date="2021-09" db="EMBL/GenBank/DDBJ databases">
        <authorList>
            <person name="Jia N."/>
            <person name="Wang J."/>
            <person name="Shi W."/>
            <person name="Du L."/>
            <person name="Sun Y."/>
            <person name="Zhan W."/>
            <person name="Jiang J."/>
            <person name="Wang Q."/>
            <person name="Zhang B."/>
            <person name="Ji P."/>
            <person name="Sakyi L.B."/>
            <person name="Cui X."/>
            <person name="Yuan T."/>
            <person name="Jiang B."/>
            <person name="Yang W."/>
            <person name="Lam T.T.-Y."/>
            <person name="Chang Q."/>
            <person name="Ding S."/>
            <person name="Wang X."/>
            <person name="Zhu J."/>
            <person name="Ruan X."/>
            <person name="Zhao L."/>
            <person name="Wei J."/>
            <person name="Que T."/>
            <person name="Du C."/>
            <person name="Cheng J."/>
            <person name="Dai P."/>
            <person name="Han X."/>
            <person name="Huang E."/>
            <person name="Gao Y."/>
            <person name="Liu J."/>
            <person name="Shao H."/>
            <person name="Ye R."/>
            <person name="Li L."/>
            <person name="Wei W."/>
            <person name="Wang X."/>
            <person name="Wang C."/>
            <person name="Huo Q."/>
            <person name="Li W."/>
            <person name="Guo W."/>
            <person name="Chen H."/>
            <person name="Chen S."/>
            <person name="Zhou L."/>
            <person name="Zhou L."/>
            <person name="Ni X."/>
            <person name="Tian J."/>
            <person name="Zhou Y."/>
            <person name="Sheng Y."/>
            <person name="Liu T."/>
            <person name="Pan Y."/>
            <person name="Xia L."/>
            <person name="Li J."/>
            <person name="Zhao F."/>
            <person name="Cao W."/>
        </authorList>
    </citation>
    <scope>NUCLEOTIDE SEQUENCE</scope>
    <source>
        <strain evidence="1">Rmic-2018</strain>
        <tissue evidence="1">Larvae</tissue>
    </source>
</reference>
<dbReference type="Proteomes" id="UP000821866">
    <property type="component" value="Chromosome 2"/>
</dbReference>
<proteinExistence type="predicted"/>
<reference evidence="1" key="1">
    <citation type="journal article" date="2020" name="Cell">
        <title>Large-Scale Comparative Analyses of Tick Genomes Elucidate Their Genetic Diversity and Vector Capacities.</title>
        <authorList>
            <consortium name="Tick Genome and Microbiome Consortium (TIGMIC)"/>
            <person name="Jia N."/>
            <person name="Wang J."/>
            <person name="Shi W."/>
            <person name="Du L."/>
            <person name="Sun Y."/>
            <person name="Zhan W."/>
            <person name="Jiang J.F."/>
            <person name="Wang Q."/>
            <person name="Zhang B."/>
            <person name="Ji P."/>
            <person name="Bell-Sakyi L."/>
            <person name="Cui X.M."/>
            <person name="Yuan T.T."/>
            <person name="Jiang B.G."/>
            <person name="Yang W.F."/>
            <person name="Lam T.T."/>
            <person name="Chang Q.C."/>
            <person name="Ding S.J."/>
            <person name="Wang X.J."/>
            <person name="Zhu J.G."/>
            <person name="Ruan X.D."/>
            <person name="Zhao L."/>
            <person name="Wei J.T."/>
            <person name="Ye R.Z."/>
            <person name="Que T.C."/>
            <person name="Du C.H."/>
            <person name="Zhou Y.H."/>
            <person name="Cheng J.X."/>
            <person name="Dai P.F."/>
            <person name="Guo W.B."/>
            <person name="Han X.H."/>
            <person name="Huang E.J."/>
            <person name="Li L.F."/>
            <person name="Wei W."/>
            <person name="Gao Y.C."/>
            <person name="Liu J.Z."/>
            <person name="Shao H.Z."/>
            <person name="Wang X."/>
            <person name="Wang C.C."/>
            <person name="Yang T.C."/>
            <person name="Huo Q.B."/>
            <person name="Li W."/>
            <person name="Chen H.Y."/>
            <person name="Chen S.E."/>
            <person name="Zhou L.G."/>
            <person name="Ni X.B."/>
            <person name="Tian J.H."/>
            <person name="Sheng Y."/>
            <person name="Liu T."/>
            <person name="Pan Y.S."/>
            <person name="Xia L.Y."/>
            <person name="Li J."/>
            <person name="Zhao F."/>
            <person name="Cao W.C."/>
        </authorList>
    </citation>
    <scope>NUCLEOTIDE SEQUENCE</scope>
    <source>
        <strain evidence="1">Rmic-2018</strain>
    </source>
</reference>